<dbReference type="AlphaFoldDB" id="A0A1Y0B4D7"/>
<organism evidence="1">
    <name type="scientific">Utricularia reniformis</name>
    <dbReference type="NCBI Taxonomy" id="192314"/>
    <lineage>
        <taxon>Eukaryota</taxon>
        <taxon>Viridiplantae</taxon>
        <taxon>Streptophyta</taxon>
        <taxon>Embryophyta</taxon>
        <taxon>Tracheophyta</taxon>
        <taxon>Spermatophyta</taxon>
        <taxon>Magnoliopsida</taxon>
        <taxon>eudicotyledons</taxon>
        <taxon>Gunneridae</taxon>
        <taxon>Pentapetalae</taxon>
        <taxon>asterids</taxon>
        <taxon>lamiids</taxon>
        <taxon>Lamiales</taxon>
        <taxon>Lentibulariaceae</taxon>
        <taxon>Utricularia</taxon>
    </lineage>
</organism>
<accession>A0A1Y0B4D7</accession>
<dbReference type="EMBL" id="KY774314">
    <property type="protein sequence ID" value="ART32260.1"/>
    <property type="molecule type" value="Genomic_DNA"/>
</dbReference>
<name>A0A1Y0B4D7_9LAMI</name>
<gene>
    <name evidence="1" type="ORF">AEK19_MT2107</name>
</gene>
<sequence length="37" mass="4122">MNASTQILCTGSDISLSYNGMDEKYPSLNLIQKTWVV</sequence>
<protein>
    <submittedName>
        <fullName evidence="1">Uncharacterized protein</fullName>
    </submittedName>
</protein>
<keyword evidence="1" id="KW-0496">Mitochondrion</keyword>
<evidence type="ECO:0000313" key="1">
    <source>
        <dbReference type="EMBL" id="ART32260.1"/>
    </source>
</evidence>
<reference evidence="1" key="1">
    <citation type="submission" date="2017-03" db="EMBL/GenBank/DDBJ databases">
        <title>The mitochondrial genome of the carnivorous plant Utricularia reniformis (Lentibulariaceae): structure, comparative analysis and evolutionary landmarks.</title>
        <authorList>
            <person name="Silva S.R."/>
            <person name="Alvarenga D.O."/>
            <person name="Michael T.P."/>
            <person name="Miranda V.F.O."/>
            <person name="Varani A.M."/>
        </authorList>
    </citation>
    <scope>NUCLEOTIDE SEQUENCE</scope>
</reference>
<proteinExistence type="predicted"/>
<geneLocation type="mitochondrion" evidence="1"/>